<name>A0A0L0DKF0_THETB</name>
<organism evidence="9 10">
    <name type="scientific">Thecamonas trahens ATCC 50062</name>
    <dbReference type="NCBI Taxonomy" id="461836"/>
    <lineage>
        <taxon>Eukaryota</taxon>
        <taxon>Apusozoa</taxon>
        <taxon>Apusomonadida</taxon>
        <taxon>Apusomonadidae</taxon>
        <taxon>Thecamonas</taxon>
    </lineage>
</organism>
<dbReference type="SUPFAM" id="SSF49899">
    <property type="entry name" value="Concanavalin A-like lectins/glucanases"/>
    <property type="match status" value="1"/>
</dbReference>
<accession>A0A0L0DKF0</accession>
<dbReference type="InterPro" id="IPR051136">
    <property type="entry name" value="Intracellular_Lectin-GPT"/>
</dbReference>
<keyword evidence="5 6" id="KW-0472">Membrane</keyword>
<dbReference type="InterPro" id="IPR005052">
    <property type="entry name" value="Lectin_leg"/>
</dbReference>
<dbReference type="PROSITE" id="PS51328">
    <property type="entry name" value="L_LECTIN_LIKE"/>
    <property type="match status" value="1"/>
</dbReference>
<dbReference type="GO" id="GO:0005789">
    <property type="term" value="C:endoplasmic reticulum membrane"/>
    <property type="evidence" value="ECO:0007669"/>
    <property type="project" value="TreeGrafter"/>
</dbReference>
<evidence type="ECO:0000256" key="6">
    <source>
        <dbReference type="SAM" id="Phobius"/>
    </source>
</evidence>
<feature type="chain" id="PRO_5005537685" evidence="7">
    <location>
        <begin position="24"/>
        <end position="471"/>
    </location>
</feature>
<evidence type="ECO:0000313" key="10">
    <source>
        <dbReference type="Proteomes" id="UP000054408"/>
    </source>
</evidence>
<proteinExistence type="predicted"/>
<gene>
    <name evidence="9" type="ORF">AMSG_07931</name>
</gene>
<dbReference type="Proteomes" id="UP000054408">
    <property type="component" value="Unassembled WGS sequence"/>
</dbReference>
<dbReference type="GO" id="GO:0005793">
    <property type="term" value="C:endoplasmic reticulum-Golgi intermediate compartment"/>
    <property type="evidence" value="ECO:0007669"/>
    <property type="project" value="TreeGrafter"/>
</dbReference>
<dbReference type="Gene3D" id="2.60.120.200">
    <property type="match status" value="1"/>
</dbReference>
<dbReference type="OrthoDB" id="10265193at2759"/>
<reference evidence="9 10" key="1">
    <citation type="submission" date="2010-05" db="EMBL/GenBank/DDBJ databases">
        <title>The Genome Sequence of Thecamonas trahens ATCC 50062.</title>
        <authorList>
            <consortium name="The Broad Institute Genome Sequencing Platform"/>
            <person name="Russ C."/>
            <person name="Cuomo C."/>
            <person name="Shea T."/>
            <person name="Young S.K."/>
            <person name="Zeng Q."/>
            <person name="Koehrsen M."/>
            <person name="Haas B."/>
            <person name="Borodovsky M."/>
            <person name="Guigo R."/>
            <person name="Alvarado L."/>
            <person name="Berlin A."/>
            <person name="Bochicchio J."/>
            <person name="Borenstein D."/>
            <person name="Chapman S."/>
            <person name="Chen Z."/>
            <person name="Freedman E."/>
            <person name="Gellesch M."/>
            <person name="Goldberg J."/>
            <person name="Griggs A."/>
            <person name="Gujja S."/>
            <person name="Heilman E."/>
            <person name="Heiman D."/>
            <person name="Hepburn T."/>
            <person name="Howarth C."/>
            <person name="Jen D."/>
            <person name="Larson L."/>
            <person name="Mehta T."/>
            <person name="Park D."/>
            <person name="Pearson M."/>
            <person name="Roberts A."/>
            <person name="Saif S."/>
            <person name="Shenoy N."/>
            <person name="Sisk P."/>
            <person name="Stolte C."/>
            <person name="Sykes S."/>
            <person name="Thomson T."/>
            <person name="Walk T."/>
            <person name="White J."/>
            <person name="Yandava C."/>
            <person name="Burger G."/>
            <person name="Gray M.W."/>
            <person name="Holland P.W.H."/>
            <person name="King N."/>
            <person name="Lang F.B.F."/>
            <person name="Roger A.J."/>
            <person name="Ruiz-Trillo I."/>
            <person name="Lander E."/>
            <person name="Nusbaum C."/>
        </authorList>
    </citation>
    <scope>NUCLEOTIDE SEQUENCE [LARGE SCALE GENOMIC DNA]</scope>
    <source>
        <strain evidence="9 10">ATCC 50062</strain>
    </source>
</reference>
<dbReference type="AlphaFoldDB" id="A0A0L0DKF0"/>
<sequence>MKLSPSVSGALALALVLVLAVTAEEADHLIPYGSYVERHSFQAPLADGKVPFWSLGAGARVEDGAKVRLTPARQSRLGYCWNDAPTTLTDWEVTISFQVTGQPALGGDGFALWFTSKAGMMGPVYGGMDYWDGLGIFFDTFNNDGSGAHPAIVAVMNDGSLSYDQATDGASQALASCQASFRNLDYPSQVRVIYQYGTLSLSHDVASNGNWVECFSVQNVELGIDKYFGLTAGTGDLADNHDVFSFNTRSLTPANVDLDAIRSRFKSKHDHYNMAAGSSQPMAQDTFQNEVLKMLHQIQSTANVIESNAVSLKNAMEGGMPRRGMPDRVPASGGSVDGIARQLNDLASRLSEAISSRTSPSLVRISDTLSAVQSAVSNLHARSSSSATGGSADAGAIASTVRSEVNAAIRDLPTSAALARIVAEAVADGAGANSGGGGWLFAIAMFIAGLLAGWGVSAFVAKSSRSAYKLP</sequence>
<evidence type="ECO:0000313" key="9">
    <source>
        <dbReference type="EMBL" id="KNC51843.1"/>
    </source>
</evidence>
<evidence type="ECO:0000256" key="1">
    <source>
        <dbReference type="ARBA" id="ARBA00004479"/>
    </source>
</evidence>
<dbReference type="PANTHER" id="PTHR12223:SF28">
    <property type="entry name" value="LECTIN, MANNOSE BINDING 1 LIKE"/>
    <property type="match status" value="1"/>
</dbReference>
<evidence type="ECO:0000256" key="3">
    <source>
        <dbReference type="ARBA" id="ARBA00022729"/>
    </source>
</evidence>
<dbReference type="RefSeq" id="XP_013755708.1">
    <property type="nucleotide sequence ID" value="XM_013900254.1"/>
</dbReference>
<protein>
    <submittedName>
        <fullName evidence="9">ERGIC-53 protein</fullName>
    </submittedName>
</protein>
<dbReference type="GO" id="GO:0000139">
    <property type="term" value="C:Golgi membrane"/>
    <property type="evidence" value="ECO:0007669"/>
    <property type="project" value="TreeGrafter"/>
</dbReference>
<dbReference type="PANTHER" id="PTHR12223">
    <property type="entry name" value="VESICULAR MANNOSE-BINDING LECTIN"/>
    <property type="match status" value="1"/>
</dbReference>
<dbReference type="GO" id="GO:0006888">
    <property type="term" value="P:endoplasmic reticulum to Golgi vesicle-mediated transport"/>
    <property type="evidence" value="ECO:0007669"/>
    <property type="project" value="TreeGrafter"/>
</dbReference>
<dbReference type="STRING" id="461836.A0A0L0DKF0"/>
<dbReference type="InterPro" id="IPR013320">
    <property type="entry name" value="ConA-like_dom_sf"/>
</dbReference>
<dbReference type="OMA" id="YARISYY"/>
<dbReference type="GO" id="GO:0005537">
    <property type="term" value="F:D-mannose binding"/>
    <property type="evidence" value="ECO:0007669"/>
    <property type="project" value="TreeGrafter"/>
</dbReference>
<evidence type="ECO:0000259" key="8">
    <source>
        <dbReference type="PROSITE" id="PS51328"/>
    </source>
</evidence>
<evidence type="ECO:0000256" key="2">
    <source>
        <dbReference type="ARBA" id="ARBA00022692"/>
    </source>
</evidence>
<dbReference type="GO" id="GO:0030134">
    <property type="term" value="C:COPII-coated ER to Golgi transport vesicle"/>
    <property type="evidence" value="ECO:0007669"/>
    <property type="project" value="TreeGrafter"/>
</dbReference>
<evidence type="ECO:0000256" key="5">
    <source>
        <dbReference type="ARBA" id="ARBA00023136"/>
    </source>
</evidence>
<evidence type="ECO:0000256" key="4">
    <source>
        <dbReference type="ARBA" id="ARBA00022989"/>
    </source>
</evidence>
<feature type="signal peptide" evidence="7">
    <location>
        <begin position="1"/>
        <end position="23"/>
    </location>
</feature>
<comment type="subcellular location">
    <subcellularLocation>
        <location evidence="1">Membrane</location>
        <topology evidence="1">Single-pass type I membrane protein</topology>
    </subcellularLocation>
</comment>
<keyword evidence="3 7" id="KW-0732">Signal</keyword>
<keyword evidence="10" id="KW-1185">Reference proteome</keyword>
<feature type="transmembrane region" description="Helical" evidence="6">
    <location>
        <begin position="439"/>
        <end position="461"/>
    </location>
</feature>
<dbReference type="GeneID" id="25566744"/>
<dbReference type="EMBL" id="GL349470">
    <property type="protein sequence ID" value="KNC51843.1"/>
    <property type="molecule type" value="Genomic_DNA"/>
</dbReference>
<keyword evidence="4 6" id="KW-1133">Transmembrane helix</keyword>
<feature type="domain" description="L-type lectin-like" evidence="8">
    <location>
        <begin position="33"/>
        <end position="251"/>
    </location>
</feature>
<evidence type="ECO:0000256" key="7">
    <source>
        <dbReference type="SAM" id="SignalP"/>
    </source>
</evidence>
<dbReference type="eggNOG" id="KOG3838">
    <property type="taxonomic scope" value="Eukaryota"/>
</dbReference>
<keyword evidence="2 6" id="KW-0812">Transmembrane</keyword>
<dbReference type="Pfam" id="PF03388">
    <property type="entry name" value="Lectin_leg-like"/>
    <property type="match status" value="1"/>
</dbReference>